<feature type="domain" description="DUF7907" evidence="1">
    <location>
        <begin position="6"/>
        <end position="170"/>
    </location>
</feature>
<proteinExistence type="predicted"/>
<dbReference type="Proteomes" id="UP000799444">
    <property type="component" value="Unassembled WGS sequence"/>
</dbReference>
<evidence type="ECO:0000313" key="2">
    <source>
        <dbReference type="EMBL" id="KAF2727525.1"/>
    </source>
</evidence>
<gene>
    <name evidence="2" type="ORF">EJ04DRAFT_451164</name>
</gene>
<dbReference type="AlphaFoldDB" id="A0A9P4QKT3"/>
<sequence length="174" mass="19427">MVISHHNETLNGTVLSACHEGAAIEGFCRGPSISDPLAYGVHFYFNTSASNTNPKAADVPGVLSYDAVFGDNMTVPSAMSLVPDFTSNVAVPIIYPNPDQYNEVYFDKNDEMYVLSFRDDTVDPPVSKETKFKQWFVCQTYYSYTYTTLAWVIGKNAKPQNPTCQKVQVQRIWG</sequence>
<comment type="caution">
    <text evidence="2">The sequence shown here is derived from an EMBL/GenBank/DDBJ whole genome shotgun (WGS) entry which is preliminary data.</text>
</comment>
<name>A0A9P4QKT3_9PLEO</name>
<keyword evidence="3" id="KW-1185">Reference proteome</keyword>
<dbReference type="Pfam" id="PF25484">
    <property type="entry name" value="DUF7907"/>
    <property type="match status" value="1"/>
</dbReference>
<dbReference type="OrthoDB" id="3515453at2759"/>
<protein>
    <recommendedName>
        <fullName evidence="1">DUF7907 domain-containing protein</fullName>
    </recommendedName>
</protein>
<reference evidence="2" key="1">
    <citation type="journal article" date="2020" name="Stud. Mycol.">
        <title>101 Dothideomycetes genomes: a test case for predicting lifestyles and emergence of pathogens.</title>
        <authorList>
            <person name="Haridas S."/>
            <person name="Albert R."/>
            <person name="Binder M."/>
            <person name="Bloem J."/>
            <person name="Labutti K."/>
            <person name="Salamov A."/>
            <person name="Andreopoulos B."/>
            <person name="Baker S."/>
            <person name="Barry K."/>
            <person name="Bills G."/>
            <person name="Bluhm B."/>
            <person name="Cannon C."/>
            <person name="Castanera R."/>
            <person name="Culley D."/>
            <person name="Daum C."/>
            <person name="Ezra D."/>
            <person name="Gonzalez J."/>
            <person name="Henrissat B."/>
            <person name="Kuo A."/>
            <person name="Liang C."/>
            <person name="Lipzen A."/>
            <person name="Lutzoni F."/>
            <person name="Magnuson J."/>
            <person name="Mondo S."/>
            <person name="Nolan M."/>
            <person name="Ohm R."/>
            <person name="Pangilinan J."/>
            <person name="Park H.-J."/>
            <person name="Ramirez L."/>
            <person name="Alfaro M."/>
            <person name="Sun H."/>
            <person name="Tritt A."/>
            <person name="Yoshinaga Y."/>
            <person name="Zwiers L.-H."/>
            <person name="Turgeon B."/>
            <person name="Goodwin S."/>
            <person name="Spatafora J."/>
            <person name="Crous P."/>
            <person name="Grigoriev I."/>
        </authorList>
    </citation>
    <scope>NUCLEOTIDE SEQUENCE</scope>
    <source>
        <strain evidence="2">CBS 125425</strain>
    </source>
</reference>
<accession>A0A9P4QKT3</accession>
<dbReference type="EMBL" id="ML996327">
    <property type="protein sequence ID" value="KAF2727525.1"/>
    <property type="molecule type" value="Genomic_DNA"/>
</dbReference>
<evidence type="ECO:0000313" key="3">
    <source>
        <dbReference type="Proteomes" id="UP000799444"/>
    </source>
</evidence>
<evidence type="ECO:0000259" key="1">
    <source>
        <dbReference type="Pfam" id="PF25484"/>
    </source>
</evidence>
<dbReference type="InterPro" id="IPR057229">
    <property type="entry name" value="DUF7907"/>
</dbReference>
<organism evidence="2 3">
    <name type="scientific">Polyplosphaeria fusca</name>
    <dbReference type="NCBI Taxonomy" id="682080"/>
    <lineage>
        <taxon>Eukaryota</taxon>
        <taxon>Fungi</taxon>
        <taxon>Dikarya</taxon>
        <taxon>Ascomycota</taxon>
        <taxon>Pezizomycotina</taxon>
        <taxon>Dothideomycetes</taxon>
        <taxon>Pleosporomycetidae</taxon>
        <taxon>Pleosporales</taxon>
        <taxon>Tetraplosphaeriaceae</taxon>
        <taxon>Polyplosphaeria</taxon>
    </lineage>
</organism>